<reference evidence="14 15" key="1">
    <citation type="submission" date="2020-10" db="EMBL/GenBank/DDBJ databases">
        <title>Wide distribution of Phycisphaera-like planctomycetes from WD2101 soil group in peatlands and genome analysis of the first cultivated representative.</title>
        <authorList>
            <person name="Dedysh S.N."/>
            <person name="Beletsky A.V."/>
            <person name="Ivanova A."/>
            <person name="Kulichevskaya I.S."/>
            <person name="Suzina N.E."/>
            <person name="Philippov D.A."/>
            <person name="Rakitin A.L."/>
            <person name="Mardanov A.V."/>
            <person name="Ravin N.V."/>
        </authorList>
    </citation>
    <scope>NUCLEOTIDE SEQUENCE [LARGE SCALE GENOMIC DNA]</scope>
    <source>
        <strain evidence="14 15">M1803</strain>
    </source>
</reference>
<evidence type="ECO:0000256" key="7">
    <source>
        <dbReference type="ARBA" id="ARBA00022679"/>
    </source>
</evidence>
<dbReference type="GO" id="GO:0046656">
    <property type="term" value="P:folic acid biosynthetic process"/>
    <property type="evidence" value="ECO:0007669"/>
    <property type="project" value="UniProtKB-KW"/>
</dbReference>
<dbReference type="Proteomes" id="UP000593765">
    <property type="component" value="Chromosome"/>
</dbReference>
<dbReference type="PANTHER" id="PTHR20941:SF1">
    <property type="entry name" value="FOLIC ACID SYNTHESIS PROTEIN FOL1"/>
    <property type="match status" value="1"/>
</dbReference>
<dbReference type="PANTHER" id="PTHR20941">
    <property type="entry name" value="FOLATE SYNTHESIS PROTEINS"/>
    <property type="match status" value="1"/>
</dbReference>
<dbReference type="EC" id="2.5.1.15" evidence="5 12"/>
<gene>
    <name evidence="14" type="primary">folP</name>
    <name evidence="14" type="ORF">IPV69_09900</name>
</gene>
<accession>A0A7M2X1M4</accession>
<dbReference type="PROSITE" id="PS50972">
    <property type="entry name" value="PTERIN_BINDING"/>
    <property type="match status" value="1"/>
</dbReference>
<keyword evidence="7 12" id="KW-0808">Transferase</keyword>
<evidence type="ECO:0000256" key="5">
    <source>
        <dbReference type="ARBA" id="ARBA00012458"/>
    </source>
</evidence>
<name>A0A7M2X1M4_9BACT</name>
<dbReference type="AlphaFoldDB" id="A0A7M2X1M4"/>
<dbReference type="InterPro" id="IPR011005">
    <property type="entry name" value="Dihydropteroate_synth-like_sf"/>
</dbReference>
<dbReference type="CDD" id="cd00739">
    <property type="entry name" value="DHPS"/>
    <property type="match status" value="1"/>
</dbReference>
<protein>
    <recommendedName>
        <fullName evidence="6 12">Dihydropteroate synthase</fullName>
        <shortName evidence="12">DHPS</shortName>
        <ecNumber evidence="5 12">2.5.1.15</ecNumber>
    </recommendedName>
    <alternativeName>
        <fullName evidence="11 12">Dihydropteroate pyrophosphorylase</fullName>
    </alternativeName>
</protein>
<evidence type="ECO:0000256" key="6">
    <source>
        <dbReference type="ARBA" id="ARBA00016919"/>
    </source>
</evidence>
<evidence type="ECO:0000256" key="11">
    <source>
        <dbReference type="ARBA" id="ARBA00030193"/>
    </source>
</evidence>
<comment type="catalytic activity">
    <reaction evidence="1">
        <text>(7,8-dihydropterin-6-yl)methyl diphosphate + 4-aminobenzoate = 7,8-dihydropteroate + diphosphate</text>
        <dbReference type="Rhea" id="RHEA:19949"/>
        <dbReference type="ChEBI" id="CHEBI:17836"/>
        <dbReference type="ChEBI" id="CHEBI:17839"/>
        <dbReference type="ChEBI" id="CHEBI:33019"/>
        <dbReference type="ChEBI" id="CHEBI:72950"/>
        <dbReference type="EC" id="2.5.1.15"/>
    </reaction>
</comment>
<feature type="domain" description="Pterin-binding" evidence="13">
    <location>
        <begin position="19"/>
        <end position="273"/>
    </location>
</feature>
<evidence type="ECO:0000256" key="4">
    <source>
        <dbReference type="ARBA" id="ARBA00009503"/>
    </source>
</evidence>
<dbReference type="GO" id="GO:0005829">
    <property type="term" value="C:cytosol"/>
    <property type="evidence" value="ECO:0007669"/>
    <property type="project" value="TreeGrafter"/>
</dbReference>
<dbReference type="SUPFAM" id="SSF51717">
    <property type="entry name" value="Dihydropteroate synthetase-like"/>
    <property type="match status" value="1"/>
</dbReference>
<dbReference type="InterPro" id="IPR006390">
    <property type="entry name" value="DHP_synth_dom"/>
</dbReference>
<dbReference type="FunFam" id="3.20.20.20:FF:000006">
    <property type="entry name" value="Dihydropteroate synthase"/>
    <property type="match status" value="1"/>
</dbReference>
<dbReference type="InterPro" id="IPR000489">
    <property type="entry name" value="Pterin-binding_dom"/>
</dbReference>
<dbReference type="InterPro" id="IPR045031">
    <property type="entry name" value="DHP_synth-like"/>
</dbReference>
<evidence type="ECO:0000256" key="12">
    <source>
        <dbReference type="RuleBase" id="RU361205"/>
    </source>
</evidence>
<organism evidence="14 15">
    <name type="scientific">Humisphaera borealis</name>
    <dbReference type="NCBI Taxonomy" id="2807512"/>
    <lineage>
        <taxon>Bacteria</taxon>
        <taxon>Pseudomonadati</taxon>
        <taxon>Planctomycetota</taxon>
        <taxon>Phycisphaerae</taxon>
        <taxon>Tepidisphaerales</taxon>
        <taxon>Tepidisphaeraceae</taxon>
        <taxon>Humisphaera</taxon>
    </lineage>
</organism>
<evidence type="ECO:0000256" key="2">
    <source>
        <dbReference type="ARBA" id="ARBA00001946"/>
    </source>
</evidence>
<evidence type="ECO:0000313" key="14">
    <source>
        <dbReference type="EMBL" id="QOV91648.1"/>
    </source>
</evidence>
<evidence type="ECO:0000256" key="10">
    <source>
        <dbReference type="ARBA" id="ARBA00022909"/>
    </source>
</evidence>
<evidence type="ECO:0000256" key="1">
    <source>
        <dbReference type="ARBA" id="ARBA00000012"/>
    </source>
</evidence>
<proteinExistence type="inferred from homology"/>
<evidence type="ECO:0000256" key="3">
    <source>
        <dbReference type="ARBA" id="ARBA00004763"/>
    </source>
</evidence>
<dbReference type="PROSITE" id="PS00793">
    <property type="entry name" value="DHPS_2"/>
    <property type="match status" value="1"/>
</dbReference>
<keyword evidence="8 12" id="KW-0479">Metal-binding</keyword>
<evidence type="ECO:0000259" key="13">
    <source>
        <dbReference type="PROSITE" id="PS50972"/>
    </source>
</evidence>
<dbReference type="GO" id="GO:0046872">
    <property type="term" value="F:metal ion binding"/>
    <property type="evidence" value="ECO:0007669"/>
    <property type="project" value="UniProtKB-KW"/>
</dbReference>
<evidence type="ECO:0000313" key="15">
    <source>
        <dbReference type="Proteomes" id="UP000593765"/>
    </source>
</evidence>
<dbReference type="Gene3D" id="3.20.20.20">
    <property type="entry name" value="Dihydropteroate synthase-like"/>
    <property type="match status" value="1"/>
</dbReference>
<evidence type="ECO:0000256" key="9">
    <source>
        <dbReference type="ARBA" id="ARBA00022842"/>
    </source>
</evidence>
<dbReference type="GO" id="GO:0046654">
    <property type="term" value="P:tetrahydrofolate biosynthetic process"/>
    <property type="evidence" value="ECO:0007669"/>
    <property type="project" value="UniProtKB-UniPathway"/>
</dbReference>
<dbReference type="Pfam" id="PF00809">
    <property type="entry name" value="Pterin_bind"/>
    <property type="match status" value="1"/>
</dbReference>
<dbReference type="EMBL" id="CP063458">
    <property type="protein sequence ID" value="QOV91648.1"/>
    <property type="molecule type" value="Genomic_DNA"/>
</dbReference>
<dbReference type="KEGG" id="hbs:IPV69_09900"/>
<keyword evidence="10 12" id="KW-0289">Folate biosynthesis</keyword>
<dbReference type="NCBIfam" id="TIGR01496">
    <property type="entry name" value="DHPS"/>
    <property type="match status" value="1"/>
</dbReference>
<sequence>MTSVEFEQWLLASPADRRPLIMGILNVTPDSFSDGGLYVNPQSVAEVAGQMIEQGVDLIDVGGESTRPGSRPVSEAEQIRRIEPAIRAVAGLGDIVISIDTTRAAVAKAALQAGADMVNDISGGRDDQALLPLVAGAGVPIALMHMQGTPATMQIDPRYQDVTAEVISFLVERAAAAESAGVARHRILLDPGLGFGKTYEHNLTLLRRLPELAKPGRPLLIGPSRKGFIGKATGVADPMQRQFGTAATIAWAVANGAAVVRVHDVGPIAQVVRMVRAIEGFCD</sequence>
<keyword evidence="15" id="KW-1185">Reference proteome</keyword>
<dbReference type="GO" id="GO:0004156">
    <property type="term" value="F:dihydropteroate synthase activity"/>
    <property type="evidence" value="ECO:0007669"/>
    <property type="project" value="UniProtKB-EC"/>
</dbReference>
<keyword evidence="9 12" id="KW-0460">Magnesium</keyword>
<evidence type="ECO:0000256" key="8">
    <source>
        <dbReference type="ARBA" id="ARBA00022723"/>
    </source>
</evidence>
<dbReference type="PROSITE" id="PS00792">
    <property type="entry name" value="DHPS_1"/>
    <property type="match status" value="1"/>
</dbReference>
<comment type="pathway">
    <text evidence="3 12">Cofactor biosynthesis; tetrahydrofolate biosynthesis; 7,8-dihydrofolate from 2-amino-4-hydroxy-6-hydroxymethyl-7,8-dihydropteridine diphosphate and 4-aminobenzoate: step 1/2.</text>
</comment>
<comment type="similarity">
    <text evidence="4 12">Belongs to the DHPS family.</text>
</comment>
<comment type="function">
    <text evidence="12">Catalyzes the condensation of para-aminobenzoate (pABA) with 6-hydroxymethyl-7,8-dihydropterin diphosphate (DHPt-PP) to form 7,8-dihydropteroate (H2Pte), the immediate precursor of folate derivatives.</text>
</comment>
<dbReference type="UniPathway" id="UPA00077">
    <property type="reaction ID" value="UER00156"/>
</dbReference>
<comment type="cofactor">
    <cofactor evidence="2 12">
        <name>Mg(2+)</name>
        <dbReference type="ChEBI" id="CHEBI:18420"/>
    </cofactor>
</comment>